<accession>A0A1X6WRQ2</accession>
<reference evidence="2" key="1">
    <citation type="submission" date="2017-02" db="EMBL/GenBank/DDBJ databases">
        <authorList>
            <person name="Dridi B."/>
        </authorList>
    </citation>
    <scope>NUCLEOTIDE SEQUENCE [LARGE SCALE GENOMIC DNA]</scope>
    <source>
        <strain evidence="2">bH819</strain>
    </source>
</reference>
<organism evidence="1 2">
    <name type="scientific">Vagococcus fluvialis bH819</name>
    <dbReference type="NCBI Taxonomy" id="1255619"/>
    <lineage>
        <taxon>Bacteria</taxon>
        <taxon>Bacillati</taxon>
        <taxon>Bacillota</taxon>
        <taxon>Bacilli</taxon>
        <taxon>Lactobacillales</taxon>
        <taxon>Enterococcaceae</taxon>
        <taxon>Vagococcus</taxon>
    </lineage>
</organism>
<keyword evidence="2" id="KW-1185">Reference proteome</keyword>
<dbReference type="EMBL" id="FWFD01000018">
    <property type="protein sequence ID" value="SLM87033.1"/>
    <property type="molecule type" value="Genomic_DNA"/>
</dbReference>
<name>A0A1X6WRQ2_9ENTE</name>
<evidence type="ECO:0000313" key="1">
    <source>
        <dbReference type="EMBL" id="SLM87033.1"/>
    </source>
</evidence>
<dbReference type="Proteomes" id="UP000195918">
    <property type="component" value="Unassembled WGS sequence"/>
</dbReference>
<gene>
    <name evidence="1" type="ORF">FM121_13125</name>
</gene>
<protein>
    <submittedName>
        <fullName evidence="1">Uncharacterized protein</fullName>
    </submittedName>
</protein>
<sequence length="177" mass="21676">MKLYHTTNRGKKINTEGLRNVRKKDINHIENFIRRKILDNKRPQEFEEFKTQKAIYFFRENELGKNLNVHFNNAIFIVDSEKLDRSKIRVFSYSIYLELQRTWPLNYKKRKNIIKRYWDTSLTLEEYEVLEKKGSIDYIPEFLYFGENISLNNINKWNSKKTEKEKILNDWKKNQSQ</sequence>
<dbReference type="RefSeq" id="WP_086952655.1">
    <property type="nucleotide sequence ID" value="NZ_FWFD01000018.1"/>
</dbReference>
<dbReference type="AlphaFoldDB" id="A0A1X6WRQ2"/>
<evidence type="ECO:0000313" key="2">
    <source>
        <dbReference type="Proteomes" id="UP000195918"/>
    </source>
</evidence>
<proteinExistence type="predicted"/>